<dbReference type="PANTHER" id="PTHR10091">
    <property type="entry name" value="ALDOSE-1-EPIMERASE"/>
    <property type="match status" value="1"/>
</dbReference>
<gene>
    <name evidence="10" type="ORF">SAMN05192583_1791</name>
</gene>
<evidence type="ECO:0000256" key="2">
    <source>
        <dbReference type="ARBA" id="ARBA00006206"/>
    </source>
</evidence>
<evidence type="ECO:0000256" key="6">
    <source>
        <dbReference type="PIRSR" id="PIRSR005096-1"/>
    </source>
</evidence>
<dbReference type="NCBIfam" id="NF008277">
    <property type="entry name" value="PRK11055.1"/>
    <property type="match status" value="1"/>
</dbReference>
<comment type="similarity">
    <text evidence="2 5">Belongs to the aldose epimerase family.</text>
</comment>
<dbReference type="Proteomes" id="UP000199206">
    <property type="component" value="Unassembled WGS sequence"/>
</dbReference>
<evidence type="ECO:0000313" key="11">
    <source>
        <dbReference type="Proteomes" id="UP000199206"/>
    </source>
</evidence>
<dbReference type="CDD" id="cd09019">
    <property type="entry name" value="galactose_mutarotase_like"/>
    <property type="match status" value="1"/>
</dbReference>
<dbReference type="GO" id="GO:0005737">
    <property type="term" value="C:cytoplasm"/>
    <property type="evidence" value="ECO:0007669"/>
    <property type="project" value="TreeGrafter"/>
</dbReference>
<feature type="chain" id="PRO_5011628599" description="Aldose 1-epimerase" evidence="9">
    <location>
        <begin position="21"/>
        <end position="377"/>
    </location>
</feature>
<proteinExistence type="inferred from homology"/>
<evidence type="ECO:0000256" key="9">
    <source>
        <dbReference type="SAM" id="SignalP"/>
    </source>
</evidence>
<feature type="binding site" evidence="7">
    <location>
        <position position="274"/>
    </location>
    <ligand>
        <name>beta-D-galactose</name>
        <dbReference type="ChEBI" id="CHEBI:27667"/>
    </ligand>
</feature>
<evidence type="ECO:0000256" key="3">
    <source>
        <dbReference type="ARBA" id="ARBA00023235"/>
    </source>
</evidence>
<comment type="pathway">
    <text evidence="1 5">Carbohydrate metabolism; hexose metabolism.</text>
</comment>
<accession>A0A1H8CZM6</accession>
<evidence type="ECO:0000256" key="8">
    <source>
        <dbReference type="PIRSR" id="PIRSR005096-3"/>
    </source>
</evidence>
<evidence type="ECO:0000256" key="5">
    <source>
        <dbReference type="PIRNR" id="PIRNR005096"/>
    </source>
</evidence>
<dbReference type="SUPFAM" id="SSF74650">
    <property type="entry name" value="Galactose mutarotase-like"/>
    <property type="match status" value="1"/>
</dbReference>
<dbReference type="EMBL" id="FOCF01000003">
    <property type="protein sequence ID" value="SEM99677.1"/>
    <property type="molecule type" value="Genomic_DNA"/>
</dbReference>
<protein>
    <recommendedName>
        <fullName evidence="5">Aldose 1-epimerase</fullName>
        <ecNumber evidence="5">5.1.3.3</ecNumber>
    </recommendedName>
</protein>
<feature type="binding site" evidence="8">
    <location>
        <begin position="100"/>
        <end position="101"/>
    </location>
    <ligand>
        <name>beta-D-galactose</name>
        <dbReference type="ChEBI" id="CHEBI:27667"/>
    </ligand>
</feature>
<evidence type="ECO:0000256" key="4">
    <source>
        <dbReference type="ARBA" id="ARBA00023277"/>
    </source>
</evidence>
<dbReference type="PANTHER" id="PTHR10091:SF0">
    <property type="entry name" value="GALACTOSE MUTAROTASE"/>
    <property type="match status" value="1"/>
</dbReference>
<dbReference type="EC" id="5.1.3.3" evidence="5"/>
<dbReference type="UniPathway" id="UPA00242"/>
<keyword evidence="4 5" id="KW-0119">Carbohydrate metabolism</keyword>
<evidence type="ECO:0000313" key="10">
    <source>
        <dbReference type="EMBL" id="SEM99677.1"/>
    </source>
</evidence>
<dbReference type="AlphaFoldDB" id="A0A1H8CZM6"/>
<keyword evidence="11" id="KW-1185">Reference proteome</keyword>
<dbReference type="InterPro" id="IPR015443">
    <property type="entry name" value="Aldose_1-epimerase"/>
</dbReference>
<dbReference type="GO" id="GO:0033499">
    <property type="term" value="P:galactose catabolic process via UDP-galactose, Leloir pathway"/>
    <property type="evidence" value="ECO:0007669"/>
    <property type="project" value="TreeGrafter"/>
</dbReference>
<organism evidence="10 11">
    <name type="scientific">Sphingomonas gellani</name>
    <dbReference type="NCBI Taxonomy" id="1166340"/>
    <lineage>
        <taxon>Bacteria</taxon>
        <taxon>Pseudomonadati</taxon>
        <taxon>Pseudomonadota</taxon>
        <taxon>Alphaproteobacteria</taxon>
        <taxon>Sphingomonadales</taxon>
        <taxon>Sphingomonadaceae</taxon>
        <taxon>Sphingomonas</taxon>
    </lineage>
</organism>
<feature type="active site" description="Proton donor" evidence="6">
    <location>
        <position position="200"/>
    </location>
</feature>
<dbReference type="GO" id="GO:0006006">
    <property type="term" value="P:glucose metabolic process"/>
    <property type="evidence" value="ECO:0007669"/>
    <property type="project" value="TreeGrafter"/>
</dbReference>
<reference evidence="11" key="1">
    <citation type="submission" date="2016-10" db="EMBL/GenBank/DDBJ databases">
        <authorList>
            <person name="Varghese N."/>
            <person name="Submissions S."/>
        </authorList>
    </citation>
    <scope>NUCLEOTIDE SEQUENCE [LARGE SCALE GENOMIC DNA]</scope>
    <source>
        <strain evidence="11">S6-262</strain>
    </source>
</reference>
<feature type="signal peptide" evidence="9">
    <location>
        <begin position="1"/>
        <end position="20"/>
    </location>
</feature>
<comment type="catalytic activity">
    <reaction evidence="5">
        <text>alpha-D-glucose = beta-D-glucose</text>
        <dbReference type="Rhea" id="RHEA:10264"/>
        <dbReference type="ChEBI" id="CHEBI:15903"/>
        <dbReference type="ChEBI" id="CHEBI:17925"/>
        <dbReference type="EC" id="5.1.3.3"/>
    </reaction>
</comment>
<dbReference type="Pfam" id="PF01263">
    <property type="entry name" value="Aldose_epim"/>
    <property type="match status" value="1"/>
</dbReference>
<dbReference type="GO" id="GO:0004034">
    <property type="term" value="F:aldose 1-epimerase activity"/>
    <property type="evidence" value="ECO:0007669"/>
    <property type="project" value="UniProtKB-EC"/>
</dbReference>
<evidence type="ECO:0000256" key="7">
    <source>
        <dbReference type="PIRSR" id="PIRSR005096-2"/>
    </source>
</evidence>
<keyword evidence="3 5" id="KW-0413">Isomerase</keyword>
<dbReference type="InterPro" id="IPR008183">
    <property type="entry name" value="Aldose_1/G6P_1-epimerase"/>
</dbReference>
<dbReference type="InterPro" id="IPR011013">
    <property type="entry name" value="Gal_mutarotase_sf_dom"/>
</dbReference>
<feature type="active site" description="Proton acceptor" evidence="6">
    <location>
        <position position="340"/>
    </location>
</feature>
<sequence>MRNLIAACLLSSVVASPALAADAKRSTFGAMPDGRPVAAVTLSNGKGVSTTIIALGASLQALTMPDRDGKSDDVQIGYDSIDGYLTKPEFFGATVGRVANRIAKGRFTLDGKTYSTPVNNGPNSLHGGTKGFDKVLWEVTQVKSGPTASVTLRYVSPDGDMGYPGTLTTYATYSLDEQNRLIIDYRATTDRPTVVNLSNHAYWNLAGVGNPCGAMGHVLTIPAERYTPTDATSIPLGQHASVAGTVFDFRNPTVIGDRVRDARDPQILYGRGYDHNWVIGDRVTSDQHLMARVVEPVSGRGFELWSNQPGLQFYSGNFFDGTIKGKKGQIYRMGDAIVMEPQLFPDAPNQPSFPSVRLAPGQTYRNTMTYRLFVEKR</sequence>
<dbReference type="Gene3D" id="2.70.98.10">
    <property type="match status" value="1"/>
</dbReference>
<keyword evidence="9" id="KW-0732">Signal</keyword>
<dbReference type="InterPro" id="IPR014718">
    <property type="entry name" value="GH-type_carb-bd"/>
</dbReference>
<dbReference type="InterPro" id="IPR047215">
    <property type="entry name" value="Galactose_mutarotase-like"/>
</dbReference>
<dbReference type="STRING" id="1166340.SAMN05192583_1791"/>
<name>A0A1H8CZM6_9SPHN</name>
<feature type="binding site" evidence="8">
    <location>
        <begin position="200"/>
        <end position="202"/>
    </location>
    <ligand>
        <name>beta-D-galactose</name>
        <dbReference type="ChEBI" id="CHEBI:27667"/>
    </ligand>
</feature>
<dbReference type="GO" id="GO:0030246">
    <property type="term" value="F:carbohydrate binding"/>
    <property type="evidence" value="ECO:0007669"/>
    <property type="project" value="InterPro"/>
</dbReference>
<evidence type="ECO:0000256" key="1">
    <source>
        <dbReference type="ARBA" id="ARBA00005028"/>
    </source>
</evidence>
<dbReference type="PIRSF" id="PIRSF005096">
    <property type="entry name" value="GALM"/>
    <property type="match status" value="1"/>
</dbReference>